<dbReference type="CDD" id="cd06257">
    <property type="entry name" value="DnaJ"/>
    <property type="match status" value="1"/>
</dbReference>
<proteinExistence type="predicted"/>
<dbReference type="AlphaFoldDB" id="A0A9P5NX14"/>
<dbReference type="Proteomes" id="UP000724874">
    <property type="component" value="Unassembled WGS sequence"/>
</dbReference>
<evidence type="ECO:0000259" key="2">
    <source>
        <dbReference type="PROSITE" id="PS50076"/>
    </source>
</evidence>
<dbReference type="PRINTS" id="PR00625">
    <property type="entry name" value="JDOMAIN"/>
</dbReference>
<protein>
    <recommendedName>
        <fullName evidence="2">J domain-containing protein</fullName>
    </recommendedName>
</protein>
<dbReference type="OrthoDB" id="442087at2759"/>
<organism evidence="3 4">
    <name type="scientific">Gymnopilus junonius</name>
    <name type="common">Spectacular rustgill mushroom</name>
    <name type="synonym">Gymnopilus spectabilis subsp. junonius</name>
    <dbReference type="NCBI Taxonomy" id="109634"/>
    <lineage>
        <taxon>Eukaryota</taxon>
        <taxon>Fungi</taxon>
        <taxon>Dikarya</taxon>
        <taxon>Basidiomycota</taxon>
        <taxon>Agaricomycotina</taxon>
        <taxon>Agaricomycetes</taxon>
        <taxon>Agaricomycetidae</taxon>
        <taxon>Agaricales</taxon>
        <taxon>Agaricineae</taxon>
        <taxon>Hymenogastraceae</taxon>
        <taxon>Gymnopilus</taxon>
    </lineage>
</organism>
<feature type="compositionally biased region" description="Polar residues" evidence="1">
    <location>
        <begin position="272"/>
        <end position="289"/>
    </location>
</feature>
<dbReference type="PANTHER" id="PTHR43948">
    <property type="entry name" value="DNAJ HOMOLOG SUBFAMILY B"/>
    <property type="match status" value="1"/>
</dbReference>
<feature type="domain" description="J" evidence="2">
    <location>
        <begin position="1"/>
        <end position="60"/>
    </location>
</feature>
<dbReference type="InterPro" id="IPR001623">
    <property type="entry name" value="DnaJ_domain"/>
</dbReference>
<accession>A0A9P5NX14</accession>
<name>A0A9P5NX14_GYMJU</name>
<dbReference type="Gene3D" id="1.10.287.110">
    <property type="entry name" value="DnaJ domain"/>
    <property type="match status" value="1"/>
</dbReference>
<dbReference type="EMBL" id="JADNYJ010000009">
    <property type="protein sequence ID" value="KAF8909332.1"/>
    <property type="molecule type" value="Genomic_DNA"/>
</dbReference>
<feature type="compositionally biased region" description="Basic and acidic residues" evidence="1">
    <location>
        <begin position="48"/>
        <end position="58"/>
    </location>
</feature>
<dbReference type="PROSITE" id="PS50076">
    <property type="entry name" value="DNAJ_2"/>
    <property type="match status" value="1"/>
</dbReference>
<dbReference type="InterPro" id="IPR036869">
    <property type="entry name" value="J_dom_sf"/>
</dbReference>
<sequence length="316" mass="36137">MSSLYEELGVSRDAAQEESAHLQQSTPDEKAAAEEQFRKVNNAYEVLSDPKKRSEYDTHGAWPPPEEEDFFTSHMPGGSYRSYPRGQPSRSQTYRDPFFSHRHSPFSVFQFTDPFTLFDSIFEGTPFSSRNRHPFYTHRIDPFERVNRMQAEIESFMDDIDRDPFGFGGGFPRFGFSPMHSFPALEPSSVDRGRWVSESYMTSTINGVTQTIKKRVDSDGNEHITRTLPDGRKIRTINGVEQPPSGYLPYADSSKNRLAQEPSAHRYLSPDTAHSQPIPSSSRMGYSTSQPPPYTPHPADYREVPRKYPSFSSFFQ</sequence>
<keyword evidence="4" id="KW-1185">Reference proteome</keyword>
<feature type="region of interest" description="Disordered" evidence="1">
    <location>
        <begin position="261"/>
        <end position="316"/>
    </location>
</feature>
<dbReference type="Pfam" id="PF00226">
    <property type="entry name" value="DnaJ"/>
    <property type="match status" value="1"/>
</dbReference>
<dbReference type="SMART" id="SM00271">
    <property type="entry name" value="DnaJ"/>
    <property type="match status" value="1"/>
</dbReference>
<dbReference type="PANTHER" id="PTHR43948:SF10">
    <property type="entry name" value="MRJ, ISOFORM E"/>
    <property type="match status" value="1"/>
</dbReference>
<feature type="compositionally biased region" description="Basic and acidic residues" evidence="1">
    <location>
        <begin position="27"/>
        <end position="38"/>
    </location>
</feature>
<gene>
    <name evidence="3" type="ORF">CPB84DRAFT_1843129</name>
</gene>
<evidence type="ECO:0000313" key="3">
    <source>
        <dbReference type="EMBL" id="KAF8909332.1"/>
    </source>
</evidence>
<dbReference type="InterPro" id="IPR018253">
    <property type="entry name" value="DnaJ_domain_CS"/>
</dbReference>
<comment type="caution">
    <text evidence="3">The sequence shown here is derived from an EMBL/GenBank/DDBJ whole genome shotgun (WGS) entry which is preliminary data.</text>
</comment>
<reference evidence="3" key="1">
    <citation type="submission" date="2020-11" db="EMBL/GenBank/DDBJ databases">
        <authorList>
            <consortium name="DOE Joint Genome Institute"/>
            <person name="Ahrendt S."/>
            <person name="Riley R."/>
            <person name="Andreopoulos W."/>
            <person name="LaButti K."/>
            <person name="Pangilinan J."/>
            <person name="Ruiz-duenas F.J."/>
            <person name="Barrasa J.M."/>
            <person name="Sanchez-Garcia M."/>
            <person name="Camarero S."/>
            <person name="Miyauchi S."/>
            <person name="Serrano A."/>
            <person name="Linde D."/>
            <person name="Babiker R."/>
            <person name="Drula E."/>
            <person name="Ayuso-Fernandez I."/>
            <person name="Pacheco R."/>
            <person name="Padilla G."/>
            <person name="Ferreira P."/>
            <person name="Barriuso J."/>
            <person name="Kellner H."/>
            <person name="Castanera R."/>
            <person name="Alfaro M."/>
            <person name="Ramirez L."/>
            <person name="Pisabarro A.G."/>
            <person name="Kuo A."/>
            <person name="Tritt A."/>
            <person name="Lipzen A."/>
            <person name="He G."/>
            <person name="Yan M."/>
            <person name="Ng V."/>
            <person name="Cullen D."/>
            <person name="Martin F."/>
            <person name="Rosso M.-N."/>
            <person name="Henrissat B."/>
            <person name="Hibbett D."/>
            <person name="Martinez A.T."/>
            <person name="Grigoriev I.V."/>
        </authorList>
    </citation>
    <scope>NUCLEOTIDE SEQUENCE</scope>
    <source>
        <strain evidence="3">AH 44721</strain>
    </source>
</reference>
<dbReference type="SUPFAM" id="SSF46565">
    <property type="entry name" value="Chaperone J-domain"/>
    <property type="match status" value="1"/>
</dbReference>
<dbReference type="PROSITE" id="PS00636">
    <property type="entry name" value="DNAJ_1"/>
    <property type="match status" value="1"/>
</dbReference>
<feature type="region of interest" description="Disordered" evidence="1">
    <location>
        <begin position="1"/>
        <end position="92"/>
    </location>
</feature>
<evidence type="ECO:0000313" key="4">
    <source>
        <dbReference type="Proteomes" id="UP000724874"/>
    </source>
</evidence>
<evidence type="ECO:0000256" key="1">
    <source>
        <dbReference type="SAM" id="MobiDB-lite"/>
    </source>
</evidence>